<dbReference type="PANTHER" id="PTHR43498:SF1">
    <property type="entry name" value="COB--COM HETERODISULFIDE REDUCTASE IRON-SULFUR SUBUNIT A"/>
    <property type="match status" value="1"/>
</dbReference>
<feature type="domain" description="4Fe-4S ferredoxin-type" evidence="9">
    <location>
        <begin position="490"/>
        <end position="519"/>
    </location>
</feature>
<evidence type="ECO:0000256" key="8">
    <source>
        <dbReference type="ARBA" id="ARBA00023014"/>
    </source>
</evidence>
<dbReference type="SUPFAM" id="SSF54862">
    <property type="entry name" value="4Fe-4S ferredoxins"/>
    <property type="match status" value="1"/>
</dbReference>
<evidence type="ECO:0000313" key="10">
    <source>
        <dbReference type="EMBL" id="HHI96683.1"/>
    </source>
</evidence>
<dbReference type="PANTHER" id="PTHR43498">
    <property type="entry name" value="FERREDOXIN:COB-COM HETERODISULFIDE REDUCTASE SUBUNIT A"/>
    <property type="match status" value="1"/>
</dbReference>
<proteinExistence type="inferred from homology"/>
<dbReference type="PRINTS" id="PR00469">
    <property type="entry name" value="PNDRDTASEII"/>
</dbReference>
<evidence type="ECO:0000256" key="2">
    <source>
        <dbReference type="ARBA" id="ARBA00006561"/>
    </source>
</evidence>
<dbReference type="GO" id="GO:0051539">
    <property type="term" value="F:4 iron, 4 sulfur cluster binding"/>
    <property type="evidence" value="ECO:0007669"/>
    <property type="project" value="UniProtKB-KW"/>
</dbReference>
<dbReference type="InterPro" id="IPR017896">
    <property type="entry name" value="4Fe4S_Fe-S-bd"/>
</dbReference>
<dbReference type="EMBL" id="DROK01000067">
    <property type="protein sequence ID" value="HHI96683.1"/>
    <property type="molecule type" value="Genomic_DNA"/>
</dbReference>
<dbReference type="InterPro" id="IPR017900">
    <property type="entry name" value="4Fe4S_Fe_S_CS"/>
</dbReference>
<dbReference type="AlphaFoldDB" id="A0A7V5NYZ5"/>
<comment type="cofactor">
    <cofactor evidence="1">
        <name>FAD</name>
        <dbReference type="ChEBI" id="CHEBI:57692"/>
    </cofactor>
</comment>
<sequence>MEAKIGVFICYCGGNISDYVDCEKVREAVSKEPGVVVAKTFMFTCSDAAQEEMIADIRQKGLNAIVIASCSPKLHLETFRNMARRAGLNPYTYVQVNIREQCSWAHTHHKEAATRKAIRLVRAGIAKARLSVPLEPIKVKTTPAVLVVGAGVAGMKAALALADMGLEVHVVEREKAAGGWVKEWARVFPSGRPGEELINTLLKGFEERKNIHLYLETEVVEKRGSVGQFQVRLKGPQREQEVEVGAIVVATGFSPYVPKEGEFGYGASGVLTLQEFHALLKRGIEGRFVYAGREIKNVAFIYCVGSREKEERTFCSRYCCTAAVYLGLLLAETYPEVKQFHFYRDMRTYGKYEIFYHNCLEKGAIFLRFEPPDVPKVEVAGERFFIRVKDRLTGGEEVEVPADLVVLVTGMGLGPNENLVNVLKLPVGKDGFFNEVHPKLRPVETVIDGLFIAGACQGPKNIAESVTSGLAAAAKTGALLLQKELRLEPLVAHVLKERCTGCGECVAACPYEALSLKEEDGKHIASLNPALCKGEGACVPVCPEEAIEIWGYGHEQIRSMIQGLCKEEL</sequence>
<dbReference type="InterPro" id="IPR039650">
    <property type="entry name" value="HdrA-like"/>
</dbReference>
<evidence type="ECO:0000256" key="3">
    <source>
        <dbReference type="ARBA" id="ARBA00022485"/>
    </source>
</evidence>
<dbReference type="PROSITE" id="PS51379">
    <property type="entry name" value="4FE4S_FER_2"/>
    <property type="match status" value="2"/>
</dbReference>
<dbReference type="GO" id="GO:0046872">
    <property type="term" value="F:metal ion binding"/>
    <property type="evidence" value="ECO:0007669"/>
    <property type="project" value="UniProtKB-KW"/>
</dbReference>
<keyword evidence="8" id="KW-0411">Iron-sulfur</keyword>
<keyword evidence="5" id="KW-0274">FAD</keyword>
<evidence type="ECO:0000256" key="1">
    <source>
        <dbReference type="ARBA" id="ARBA00001974"/>
    </source>
</evidence>
<dbReference type="Gene3D" id="3.30.70.20">
    <property type="match status" value="1"/>
</dbReference>
<keyword evidence="7" id="KW-0408">Iron</keyword>
<evidence type="ECO:0000256" key="6">
    <source>
        <dbReference type="ARBA" id="ARBA00023002"/>
    </source>
</evidence>
<evidence type="ECO:0000259" key="9">
    <source>
        <dbReference type="PROSITE" id="PS51379"/>
    </source>
</evidence>
<dbReference type="InterPro" id="IPR036188">
    <property type="entry name" value="FAD/NAD-bd_sf"/>
</dbReference>
<accession>A0A7V5NYZ5</accession>
<dbReference type="PROSITE" id="PS00198">
    <property type="entry name" value="4FE4S_FER_1"/>
    <property type="match status" value="1"/>
</dbReference>
<comment type="caution">
    <text evidence="10">The sequence shown here is derived from an EMBL/GenBank/DDBJ whole genome shotgun (WGS) entry which is preliminary data.</text>
</comment>
<keyword evidence="3" id="KW-0004">4Fe-4S</keyword>
<evidence type="ECO:0000256" key="7">
    <source>
        <dbReference type="ARBA" id="ARBA00023004"/>
    </source>
</evidence>
<protein>
    <submittedName>
        <fullName evidence="10">CoB--CoM heterodisulfide reductase iron-sulfur subunit A family protein</fullName>
    </submittedName>
</protein>
<keyword evidence="5" id="KW-0285">Flavoprotein</keyword>
<dbReference type="Pfam" id="PF12838">
    <property type="entry name" value="Fer4_7"/>
    <property type="match status" value="1"/>
</dbReference>
<reference evidence="10" key="1">
    <citation type="journal article" date="2020" name="mSystems">
        <title>Genome- and Community-Level Interaction Insights into Carbon Utilization and Element Cycling Functions of Hydrothermarchaeota in Hydrothermal Sediment.</title>
        <authorList>
            <person name="Zhou Z."/>
            <person name="Liu Y."/>
            <person name="Xu W."/>
            <person name="Pan J."/>
            <person name="Luo Z.H."/>
            <person name="Li M."/>
        </authorList>
    </citation>
    <scope>NUCLEOTIDE SEQUENCE [LARGE SCALE GENOMIC DNA]</scope>
    <source>
        <strain evidence="10">HyVt-533</strain>
    </source>
</reference>
<evidence type="ECO:0000256" key="4">
    <source>
        <dbReference type="ARBA" id="ARBA00022723"/>
    </source>
</evidence>
<dbReference type="Pfam" id="PF07992">
    <property type="entry name" value="Pyr_redox_2"/>
    <property type="match status" value="1"/>
</dbReference>
<feature type="domain" description="4Fe-4S ferredoxin-type" evidence="9">
    <location>
        <begin position="523"/>
        <end position="552"/>
    </location>
</feature>
<gene>
    <name evidence="10" type="ORF">ENJ96_02400</name>
</gene>
<dbReference type="SUPFAM" id="SSF51905">
    <property type="entry name" value="FAD/NAD(P)-binding domain"/>
    <property type="match status" value="1"/>
</dbReference>
<dbReference type="Proteomes" id="UP000886101">
    <property type="component" value="Unassembled WGS sequence"/>
</dbReference>
<name>A0A7V5NYZ5_9BACT</name>
<evidence type="ECO:0000256" key="5">
    <source>
        <dbReference type="ARBA" id="ARBA00022827"/>
    </source>
</evidence>
<keyword evidence="6" id="KW-0560">Oxidoreductase</keyword>
<comment type="similarity">
    <text evidence="2">Belongs to the HdrA family.</text>
</comment>
<organism evidence="10">
    <name type="scientific">Thermodesulfatator atlanticus</name>
    <dbReference type="NCBI Taxonomy" id="501497"/>
    <lineage>
        <taxon>Bacteria</taxon>
        <taxon>Pseudomonadati</taxon>
        <taxon>Thermodesulfobacteriota</taxon>
        <taxon>Thermodesulfobacteria</taxon>
        <taxon>Thermodesulfobacteriales</taxon>
        <taxon>Thermodesulfatatoraceae</taxon>
        <taxon>Thermodesulfatator</taxon>
    </lineage>
</organism>
<dbReference type="GO" id="GO:0016491">
    <property type="term" value="F:oxidoreductase activity"/>
    <property type="evidence" value="ECO:0007669"/>
    <property type="project" value="UniProtKB-KW"/>
</dbReference>
<dbReference type="Gene3D" id="3.50.50.60">
    <property type="entry name" value="FAD/NAD(P)-binding domain"/>
    <property type="match status" value="2"/>
</dbReference>
<keyword evidence="4" id="KW-0479">Metal-binding</keyword>
<dbReference type="InterPro" id="IPR023753">
    <property type="entry name" value="FAD/NAD-binding_dom"/>
</dbReference>